<dbReference type="Proteomes" id="UP000254400">
    <property type="component" value="Unassembled WGS sequence"/>
</dbReference>
<gene>
    <name evidence="1" type="ORF">NCTC10343_05592</name>
</gene>
<accession>A0A379LSZ9</accession>
<evidence type="ECO:0000313" key="2">
    <source>
        <dbReference type="Proteomes" id="UP000254400"/>
    </source>
</evidence>
<organism evidence="1 2">
    <name type="scientific">Paenibacillus polymyxa</name>
    <name type="common">Bacillus polymyxa</name>
    <dbReference type="NCBI Taxonomy" id="1406"/>
    <lineage>
        <taxon>Bacteria</taxon>
        <taxon>Bacillati</taxon>
        <taxon>Bacillota</taxon>
        <taxon>Bacilli</taxon>
        <taxon>Bacillales</taxon>
        <taxon>Paenibacillaceae</taxon>
        <taxon>Paenibacillus</taxon>
    </lineage>
</organism>
<name>A0A379LSZ9_PAEPO</name>
<dbReference type="GeneID" id="93350958"/>
<proteinExistence type="predicted"/>
<dbReference type="InterPro" id="IPR032710">
    <property type="entry name" value="NTF2-like_dom_sf"/>
</dbReference>
<reference evidence="1 2" key="1">
    <citation type="submission" date="2018-06" db="EMBL/GenBank/DDBJ databases">
        <authorList>
            <consortium name="Pathogen Informatics"/>
            <person name="Doyle S."/>
        </authorList>
    </citation>
    <scope>NUCLEOTIDE SEQUENCE [LARGE SCALE GENOMIC DNA]</scope>
    <source>
        <strain evidence="1 2">NCTC10343</strain>
    </source>
</reference>
<evidence type="ECO:0000313" key="1">
    <source>
        <dbReference type="EMBL" id="SUE13170.1"/>
    </source>
</evidence>
<protein>
    <submittedName>
        <fullName evidence="1">Uncharacterized protein</fullName>
    </submittedName>
</protein>
<sequence>MVKRIMIVLGVVLLLITGCSKTPTQDTAEVGAADALALKYIEATTEGNHDLFKQILSPDDPHYLNLKDGRHVNPGMYKAMGERYTIQRFEQRTNDAKEMYYKVTYYSPKHNGYFTDYLEMKKESGDWKISEIDSRDVSRKITNPEGGVIVHENKEGDK</sequence>
<dbReference type="SUPFAM" id="SSF54427">
    <property type="entry name" value="NTF2-like"/>
    <property type="match status" value="1"/>
</dbReference>
<dbReference type="EMBL" id="UGSC01000002">
    <property type="protein sequence ID" value="SUE13170.1"/>
    <property type="molecule type" value="Genomic_DNA"/>
</dbReference>
<dbReference type="RefSeq" id="WP_019688379.1">
    <property type="nucleotide sequence ID" value="NZ_CP036497.1"/>
</dbReference>
<dbReference type="AlphaFoldDB" id="A0A379LSZ9"/>
<dbReference type="PROSITE" id="PS51257">
    <property type="entry name" value="PROKAR_LIPOPROTEIN"/>
    <property type="match status" value="1"/>
</dbReference>